<feature type="chain" id="PRO_5026138837" description="Glucanase" evidence="10">
    <location>
        <begin position="30"/>
        <end position="480"/>
    </location>
</feature>
<keyword evidence="5" id="KW-0136">Cellulose degradation</keyword>
<dbReference type="InterPro" id="IPR012341">
    <property type="entry name" value="6hp_glycosidase-like_sf"/>
</dbReference>
<dbReference type="SUPFAM" id="SSF48208">
    <property type="entry name" value="Six-hairpin glycosidases"/>
    <property type="match status" value="1"/>
</dbReference>
<keyword evidence="7 9" id="KW-0119">Carbohydrate metabolism</keyword>
<keyword evidence="12" id="KW-1185">Reference proteome</keyword>
<keyword evidence="4 9" id="KW-0378">Hydrolase</keyword>
<evidence type="ECO:0000256" key="10">
    <source>
        <dbReference type="SAM" id="SignalP"/>
    </source>
</evidence>
<reference evidence="11 12" key="1">
    <citation type="submission" date="2019-11" db="EMBL/GenBank/DDBJ databases">
        <title>Pseudomonas karstica sp. nov. and Pseudomonas spelaei sp. nov. from karst caves.</title>
        <authorList>
            <person name="Zeman M."/>
        </authorList>
    </citation>
    <scope>NUCLEOTIDE SEQUENCE [LARGE SCALE GENOMIC DNA]</scope>
    <source>
        <strain evidence="11 12">CCM 7893</strain>
    </source>
</reference>
<dbReference type="Pfam" id="PF01270">
    <property type="entry name" value="Glyco_hydro_8"/>
    <property type="match status" value="1"/>
</dbReference>
<evidence type="ECO:0000256" key="4">
    <source>
        <dbReference type="ARBA" id="ARBA00022801"/>
    </source>
</evidence>
<evidence type="ECO:0000256" key="3">
    <source>
        <dbReference type="ARBA" id="ARBA00022729"/>
    </source>
</evidence>
<gene>
    <name evidence="11" type="ORF">GNF76_01045</name>
</gene>
<evidence type="ECO:0000256" key="7">
    <source>
        <dbReference type="ARBA" id="ARBA00023326"/>
    </source>
</evidence>
<evidence type="ECO:0000256" key="9">
    <source>
        <dbReference type="RuleBase" id="RU361167"/>
    </source>
</evidence>
<evidence type="ECO:0000256" key="1">
    <source>
        <dbReference type="ARBA" id="ARBA00000966"/>
    </source>
</evidence>
<dbReference type="PROSITE" id="PS00812">
    <property type="entry name" value="GLYCOSYL_HYDROL_F8"/>
    <property type="match status" value="1"/>
</dbReference>
<feature type="signal peptide" evidence="10">
    <location>
        <begin position="1"/>
        <end position="29"/>
    </location>
</feature>
<dbReference type="OrthoDB" id="9803461at2"/>
<dbReference type="GO" id="GO:0008810">
    <property type="term" value="F:cellulase activity"/>
    <property type="evidence" value="ECO:0007669"/>
    <property type="project" value="UniProtKB-EC"/>
</dbReference>
<comment type="similarity">
    <text evidence="2 9">Belongs to the glycosyl hydrolase 8 (cellulase D) family.</text>
</comment>
<dbReference type="AlphaFoldDB" id="A0A6I3W0E5"/>
<name>A0A6I3W0E5_9PSED</name>
<proteinExistence type="inferred from homology"/>
<evidence type="ECO:0000313" key="11">
    <source>
        <dbReference type="EMBL" id="MUF02898.1"/>
    </source>
</evidence>
<dbReference type="RefSeq" id="WP_155581329.1">
    <property type="nucleotide sequence ID" value="NZ_JBHSTH010000004.1"/>
</dbReference>
<dbReference type="PRINTS" id="PR00735">
    <property type="entry name" value="GLHYDRLASE8"/>
</dbReference>
<evidence type="ECO:0000256" key="5">
    <source>
        <dbReference type="ARBA" id="ARBA00023001"/>
    </source>
</evidence>
<keyword evidence="7 9" id="KW-0624">Polysaccharide degradation</keyword>
<dbReference type="GO" id="GO:0030245">
    <property type="term" value="P:cellulose catabolic process"/>
    <property type="evidence" value="ECO:0007669"/>
    <property type="project" value="UniProtKB-KW"/>
</dbReference>
<dbReference type="EMBL" id="WNNK01000001">
    <property type="protein sequence ID" value="MUF02898.1"/>
    <property type="molecule type" value="Genomic_DNA"/>
</dbReference>
<evidence type="ECO:0000313" key="12">
    <source>
        <dbReference type="Proteomes" id="UP000438196"/>
    </source>
</evidence>
<dbReference type="Gene3D" id="1.50.10.10">
    <property type="match status" value="1"/>
</dbReference>
<dbReference type="InterPro" id="IPR002037">
    <property type="entry name" value="Glyco_hydro_8"/>
</dbReference>
<keyword evidence="6 9" id="KW-0326">Glycosidase</keyword>
<dbReference type="Proteomes" id="UP000438196">
    <property type="component" value="Unassembled WGS sequence"/>
</dbReference>
<comment type="caution">
    <text evidence="11">The sequence shown here is derived from an EMBL/GenBank/DDBJ whole genome shotgun (WGS) entry which is preliminary data.</text>
</comment>
<dbReference type="InterPro" id="IPR008928">
    <property type="entry name" value="6-hairpin_glycosidase_sf"/>
</dbReference>
<feature type="active site" description="Nucleophile" evidence="8">
    <location>
        <position position="165"/>
    </location>
</feature>
<comment type="catalytic activity">
    <reaction evidence="1">
        <text>Endohydrolysis of (1-&gt;4)-beta-D-glucosidic linkages in cellulose, lichenin and cereal beta-D-glucans.</text>
        <dbReference type="EC" id="3.2.1.4"/>
    </reaction>
</comment>
<dbReference type="EC" id="3.2.1.-" evidence="9"/>
<protein>
    <recommendedName>
        <fullName evidence="9">Glucanase</fullName>
        <ecNumber evidence="9">3.2.1.-</ecNumber>
    </recommendedName>
</protein>
<keyword evidence="3 10" id="KW-0732">Signal</keyword>
<evidence type="ECO:0000256" key="2">
    <source>
        <dbReference type="ARBA" id="ARBA00009209"/>
    </source>
</evidence>
<dbReference type="InterPro" id="IPR019834">
    <property type="entry name" value="Glyco_hydro_8_CS"/>
</dbReference>
<evidence type="ECO:0000256" key="6">
    <source>
        <dbReference type="ARBA" id="ARBA00023295"/>
    </source>
</evidence>
<accession>A0A6I3W0E5</accession>
<evidence type="ECO:0000256" key="8">
    <source>
        <dbReference type="PROSITE-ProRule" id="PRU10058"/>
    </source>
</evidence>
<sequence>MRHPKRPSTALVLSLCIAASALFTCTVSANSPRAPYYPGTIAPDHLPQADMDQQLATFYKAWKAIYLSDECGSGRYFVKVNADHKPVGGDTAPGTITVSEAHGYGMLISVMMADYDTDAQKIFDGMVRYFEDHPATSDPGLMAWNQIEGCGNSTGRFRGDVSATDGDLDIAYALLLADQKWGSQGIIDYRSEANAVLAAILKHEVHPRTHHLMIGDWAGTDGDHEIEYATRSSDFMQSHLYSFYAITGDKRWQAVRDKTYSIINTFNQRYTPKSALLPDFISHLDTSMTPARSELVGNKRDGDYAWNAARYPWRVGLDYLLYGDPRALEALTVFNRWARSTTHDDPAAFNSGYRIDGSALVDEGKNALGFVSALGVSAMISADNQPWVNSVWDNLQHQSITDNAYYGNTLKLLSMVIMSGHWERPRPAPSKKAAHVSANQPFTRTRASMGSVPVAVNPPVRLELARGFTFKKLLRRGGLG</sequence>
<organism evidence="11 12">
    <name type="scientific">Pseudomonas spelaei</name>
    <dbReference type="NCBI Taxonomy" id="1055469"/>
    <lineage>
        <taxon>Bacteria</taxon>
        <taxon>Pseudomonadati</taxon>
        <taxon>Pseudomonadota</taxon>
        <taxon>Gammaproteobacteria</taxon>
        <taxon>Pseudomonadales</taxon>
        <taxon>Pseudomonadaceae</taxon>
        <taxon>Pseudomonas</taxon>
    </lineage>
</organism>